<keyword evidence="4 5" id="KW-0472">Membrane</keyword>
<feature type="transmembrane region" description="Helical" evidence="5">
    <location>
        <begin position="124"/>
        <end position="148"/>
    </location>
</feature>
<dbReference type="InterPro" id="IPR009908">
    <property type="entry name" value="Methylamine_util_MauE"/>
</dbReference>
<accession>A0A255ZNH7</accession>
<feature type="domain" description="HMA" evidence="6">
    <location>
        <begin position="1"/>
        <end position="66"/>
    </location>
</feature>
<dbReference type="Pfam" id="PF07291">
    <property type="entry name" value="MauE"/>
    <property type="match status" value="1"/>
</dbReference>
<reference evidence="7 8" key="1">
    <citation type="submission" date="2017-07" db="EMBL/GenBank/DDBJ databases">
        <title>Flavobacterium cyanobacteriorum sp. nov., isolated from cyanobacterial aggregates in a eutrophic lake.</title>
        <authorList>
            <person name="Cai H."/>
        </authorList>
    </citation>
    <scope>NUCLEOTIDE SEQUENCE [LARGE SCALE GENOMIC DNA]</scope>
    <source>
        <strain evidence="7 8">TH167</strain>
    </source>
</reference>
<evidence type="ECO:0000313" key="7">
    <source>
        <dbReference type="EMBL" id="OYQ42220.1"/>
    </source>
</evidence>
<keyword evidence="3 5" id="KW-1133">Transmembrane helix</keyword>
<evidence type="ECO:0000256" key="4">
    <source>
        <dbReference type="ARBA" id="ARBA00023136"/>
    </source>
</evidence>
<dbReference type="GO" id="GO:0046872">
    <property type="term" value="F:metal ion binding"/>
    <property type="evidence" value="ECO:0007669"/>
    <property type="project" value="InterPro"/>
</dbReference>
<dbReference type="CDD" id="cd00371">
    <property type="entry name" value="HMA"/>
    <property type="match status" value="1"/>
</dbReference>
<dbReference type="Proteomes" id="UP000216035">
    <property type="component" value="Unassembled WGS sequence"/>
</dbReference>
<evidence type="ECO:0000259" key="6">
    <source>
        <dbReference type="PROSITE" id="PS50846"/>
    </source>
</evidence>
<name>A0A255ZNH7_9FLAO</name>
<dbReference type="Pfam" id="PF00403">
    <property type="entry name" value="HMA"/>
    <property type="match status" value="1"/>
</dbReference>
<evidence type="ECO:0000256" key="3">
    <source>
        <dbReference type="ARBA" id="ARBA00022989"/>
    </source>
</evidence>
<protein>
    <recommendedName>
        <fullName evidence="6">HMA domain-containing protein</fullName>
    </recommendedName>
</protein>
<dbReference type="AlphaFoldDB" id="A0A255ZNH7"/>
<dbReference type="SUPFAM" id="SSF55008">
    <property type="entry name" value="HMA, heavy metal-associated domain"/>
    <property type="match status" value="1"/>
</dbReference>
<dbReference type="OrthoDB" id="1521937at2"/>
<evidence type="ECO:0000313" key="8">
    <source>
        <dbReference type="Proteomes" id="UP000216035"/>
    </source>
</evidence>
<gene>
    <name evidence="7" type="ORF">CHX27_12000</name>
</gene>
<dbReference type="PROSITE" id="PS50846">
    <property type="entry name" value="HMA_2"/>
    <property type="match status" value="1"/>
</dbReference>
<dbReference type="InterPro" id="IPR036163">
    <property type="entry name" value="HMA_dom_sf"/>
</dbReference>
<comment type="subcellular location">
    <subcellularLocation>
        <location evidence="1">Membrane</location>
        <topology evidence="1">Multi-pass membrane protein</topology>
    </subcellularLocation>
</comment>
<evidence type="ECO:0000256" key="1">
    <source>
        <dbReference type="ARBA" id="ARBA00004141"/>
    </source>
</evidence>
<evidence type="ECO:0000256" key="5">
    <source>
        <dbReference type="SAM" id="Phobius"/>
    </source>
</evidence>
<dbReference type="GO" id="GO:0030416">
    <property type="term" value="P:methylamine metabolic process"/>
    <property type="evidence" value="ECO:0007669"/>
    <property type="project" value="InterPro"/>
</dbReference>
<feature type="transmembrane region" description="Helical" evidence="5">
    <location>
        <begin position="225"/>
        <end position="242"/>
    </location>
</feature>
<keyword evidence="8" id="KW-1185">Reference proteome</keyword>
<dbReference type="Gene3D" id="3.30.70.100">
    <property type="match status" value="1"/>
</dbReference>
<sequence>MRTIYHINGLTCTSCKATVENTLSVLPDMQHVLVDMAEGKLVVDAAVRYSADALNEALPGKYTVTAYHEVEEPAPVKQKVIETEAEVSKLKQLFPLFLIFGFLLLGTVLGAVPEFEPKRMMLLFMGLFYIVFSFFKLLDVSGFAQSFAMYDPIAAKSQGYARAYPFLELLLGILFLLEIAVIPAILVSLLTLIPTTLGVTRTLLHKQKIRCACLGTVLKLPMTEATFIENSIMIVLGVAMLFG</sequence>
<dbReference type="RefSeq" id="WP_094487016.1">
    <property type="nucleotide sequence ID" value="NZ_NOXX01000215.1"/>
</dbReference>
<dbReference type="GO" id="GO:0016020">
    <property type="term" value="C:membrane"/>
    <property type="evidence" value="ECO:0007669"/>
    <property type="project" value="UniProtKB-SubCell"/>
</dbReference>
<proteinExistence type="predicted"/>
<evidence type="ECO:0000256" key="2">
    <source>
        <dbReference type="ARBA" id="ARBA00022692"/>
    </source>
</evidence>
<feature type="transmembrane region" description="Helical" evidence="5">
    <location>
        <begin position="93"/>
        <end position="112"/>
    </location>
</feature>
<feature type="transmembrane region" description="Helical" evidence="5">
    <location>
        <begin position="169"/>
        <end position="193"/>
    </location>
</feature>
<dbReference type="InterPro" id="IPR006121">
    <property type="entry name" value="HMA_dom"/>
</dbReference>
<comment type="caution">
    <text evidence="7">The sequence shown here is derived from an EMBL/GenBank/DDBJ whole genome shotgun (WGS) entry which is preliminary data.</text>
</comment>
<organism evidence="7 8">
    <name type="scientific">Flavobacterium aurantiibacter</name>
    <dbReference type="NCBI Taxonomy" id="2023067"/>
    <lineage>
        <taxon>Bacteria</taxon>
        <taxon>Pseudomonadati</taxon>
        <taxon>Bacteroidota</taxon>
        <taxon>Flavobacteriia</taxon>
        <taxon>Flavobacteriales</taxon>
        <taxon>Flavobacteriaceae</taxon>
        <taxon>Flavobacterium</taxon>
    </lineage>
</organism>
<dbReference type="EMBL" id="NOXX01000215">
    <property type="protein sequence ID" value="OYQ42220.1"/>
    <property type="molecule type" value="Genomic_DNA"/>
</dbReference>
<keyword evidence="2 5" id="KW-0812">Transmembrane</keyword>